<reference evidence="2 3" key="1">
    <citation type="submission" date="2019-03" db="EMBL/GenBank/DDBJ databases">
        <title>Genomic Encyclopedia of Type Strains, Phase IV (KMG-IV): sequencing the most valuable type-strain genomes for metagenomic binning, comparative biology and taxonomic classification.</title>
        <authorList>
            <person name="Goeker M."/>
        </authorList>
    </citation>
    <scope>NUCLEOTIDE SEQUENCE [LARGE SCALE GENOMIC DNA]</scope>
    <source>
        <strain evidence="2 3">DSM 23802</strain>
    </source>
</reference>
<keyword evidence="3" id="KW-1185">Reference proteome</keyword>
<name>A0A4R3KKW9_9BACI</name>
<comment type="caution">
    <text evidence="2">The sequence shown here is derived from an EMBL/GenBank/DDBJ whole genome shotgun (WGS) entry which is preliminary data.</text>
</comment>
<keyword evidence="1" id="KW-0472">Membrane</keyword>
<keyword evidence="1" id="KW-1133">Transmembrane helix</keyword>
<keyword evidence="1" id="KW-0812">Transmembrane</keyword>
<protein>
    <submittedName>
        <fullName evidence="2">Uncharacterized protein</fullName>
    </submittedName>
</protein>
<dbReference type="AlphaFoldDB" id="A0A4R3KKW9"/>
<dbReference type="EMBL" id="SMAB01000001">
    <property type="protein sequence ID" value="TCS84551.1"/>
    <property type="molecule type" value="Genomic_DNA"/>
</dbReference>
<feature type="transmembrane region" description="Helical" evidence="1">
    <location>
        <begin position="79"/>
        <end position="101"/>
    </location>
</feature>
<evidence type="ECO:0000256" key="1">
    <source>
        <dbReference type="SAM" id="Phobius"/>
    </source>
</evidence>
<sequence length="135" mass="15408">MKQLVKLHLSVIFGWGVILFAILASISSPSDRMNLFVTAGILLSIRYSVLKPVAMLETIGAGLFYFSLWDLIFGDRDSYLPNTVSMILFPIVIILLIFTFVNYSPLSYRLKWELLSSTTKVTFRLPERYFGSFQP</sequence>
<dbReference type="Proteomes" id="UP000295788">
    <property type="component" value="Unassembled WGS sequence"/>
</dbReference>
<dbReference type="RefSeq" id="WP_132766775.1">
    <property type="nucleotide sequence ID" value="NZ_SMAB01000001.1"/>
</dbReference>
<evidence type="ECO:0000313" key="3">
    <source>
        <dbReference type="Proteomes" id="UP000295788"/>
    </source>
</evidence>
<gene>
    <name evidence="2" type="ORF">EDD72_101220</name>
</gene>
<accession>A0A4R3KKW9</accession>
<organism evidence="2 3">
    <name type="scientific">Tepidibacillus fermentans</name>
    <dbReference type="NCBI Taxonomy" id="1281767"/>
    <lineage>
        <taxon>Bacteria</taxon>
        <taxon>Bacillati</taxon>
        <taxon>Bacillota</taxon>
        <taxon>Bacilli</taxon>
        <taxon>Bacillales</taxon>
        <taxon>Bacillaceae</taxon>
        <taxon>Tepidibacillus</taxon>
    </lineage>
</organism>
<feature type="transmembrane region" description="Helical" evidence="1">
    <location>
        <begin position="7"/>
        <end position="27"/>
    </location>
</feature>
<feature type="transmembrane region" description="Helical" evidence="1">
    <location>
        <begin position="56"/>
        <end position="73"/>
    </location>
</feature>
<proteinExistence type="predicted"/>
<evidence type="ECO:0000313" key="2">
    <source>
        <dbReference type="EMBL" id="TCS84551.1"/>
    </source>
</evidence>